<evidence type="ECO:0008006" key="3">
    <source>
        <dbReference type="Google" id="ProtNLM"/>
    </source>
</evidence>
<sequence length="123" mass="13593">MWLSLAQANFVFFNAYAFWMTALEAFVSMVLGADPFSPPLKAVFALLFAFAYYHIFIVLQQRPYMLGGLVLLMVDTVLSIVGCVVNAPVLLLVVVYGVEALLTLLILKAGVQLYWKAGDTLLL</sequence>
<organism evidence="2">
    <name type="scientific">Chrysotila carterae</name>
    <name type="common">Marine alga</name>
    <name type="synonym">Syracosphaera carterae</name>
    <dbReference type="NCBI Taxonomy" id="13221"/>
    <lineage>
        <taxon>Eukaryota</taxon>
        <taxon>Haptista</taxon>
        <taxon>Haptophyta</taxon>
        <taxon>Prymnesiophyceae</taxon>
        <taxon>Isochrysidales</taxon>
        <taxon>Isochrysidaceae</taxon>
        <taxon>Chrysotila</taxon>
    </lineage>
</organism>
<proteinExistence type="predicted"/>
<gene>
    <name evidence="2" type="ORF">PCAR00345_LOCUS27045</name>
</gene>
<reference evidence="2" key="1">
    <citation type="submission" date="2021-01" db="EMBL/GenBank/DDBJ databases">
        <authorList>
            <person name="Corre E."/>
            <person name="Pelletier E."/>
            <person name="Niang G."/>
            <person name="Scheremetjew M."/>
            <person name="Finn R."/>
            <person name="Kale V."/>
            <person name="Holt S."/>
            <person name="Cochrane G."/>
            <person name="Meng A."/>
            <person name="Brown T."/>
            <person name="Cohen L."/>
        </authorList>
    </citation>
    <scope>NUCLEOTIDE SEQUENCE</scope>
    <source>
        <strain evidence="2">CCMP645</strain>
    </source>
</reference>
<feature type="transmembrane region" description="Helical" evidence="1">
    <location>
        <begin position="39"/>
        <end position="59"/>
    </location>
</feature>
<dbReference type="EMBL" id="HBIZ01042328">
    <property type="protein sequence ID" value="CAE0774411.1"/>
    <property type="molecule type" value="Transcribed_RNA"/>
</dbReference>
<dbReference type="AlphaFoldDB" id="A0A7S4BRE3"/>
<keyword evidence="1" id="KW-1133">Transmembrane helix</keyword>
<evidence type="ECO:0000256" key="1">
    <source>
        <dbReference type="SAM" id="Phobius"/>
    </source>
</evidence>
<keyword evidence="1" id="KW-0812">Transmembrane</keyword>
<feature type="transmembrane region" description="Helical" evidence="1">
    <location>
        <begin position="66"/>
        <end position="87"/>
    </location>
</feature>
<evidence type="ECO:0000313" key="2">
    <source>
        <dbReference type="EMBL" id="CAE0774411.1"/>
    </source>
</evidence>
<feature type="transmembrane region" description="Helical" evidence="1">
    <location>
        <begin position="93"/>
        <end position="115"/>
    </location>
</feature>
<protein>
    <recommendedName>
        <fullName evidence="3">Transmembrane protein</fullName>
    </recommendedName>
</protein>
<feature type="transmembrane region" description="Helical" evidence="1">
    <location>
        <begin position="12"/>
        <end position="33"/>
    </location>
</feature>
<keyword evidence="1" id="KW-0472">Membrane</keyword>
<name>A0A7S4BRE3_CHRCT</name>
<accession>A0A7S4BRE3</accession>